<keyword evidence="3" id="KW-1185">Reference proteome</keyword>
<reference evidence="2 3" key="1">
    <citation type="submission" date="2023-03" db="EMBL/GenBank/DDBJ databases">
        <title>Novel Species.</title>
        <authorList>
            <person name="Ma S."/>
        </authorList>
    </citation>
    <scope>NUCLEOTIDE SEQUENCE [LARGE SCALE GENOMIC DNA]</scope>
    <source>
        <strain evidence="2 3">B11</strain>
    </source>
</reference>
<dbReference type="Pfam" id="PF02579">
    <property type="entry name" value="Nitro_FeMo-Co"/>
    <property type="match status" value="1"/>
</dbReference>
<evidence type="ECO:0000313" key="2">
    <source>
        <dbReference type="EMBL" id="WZL75838.1"/>
    </source>
</evidence>
<dbReference type="PANTHER" id="PTHR33937">
    <property type="entry name" value="IRON-MOLYBDENUM PROTEIN-RELATED-RELATED"/>
    <property type="match status" value="1"/>
</dbReference>
<dbReference type="RefSeq" id="WP_369017987.1">
    <property type="nucleotide sequence ID" value="NZ_CP121689.1"/>
</dbReference>
<accession>A0ABZ2YC18</accession>
<protein>
    <submittedName>
        <fullName evidence="2">NifB/NifX family molybdenum-iron cluster-binding protein</fullName>
    </submittedName>
</protein>
<dbReference type="SUPFAM" id="SSF53146">
    <property type="entry name" value="Nitrogenase accessory factor-like"/>
    <property type="match status" value="1"/>
</dbReference>
<evidence type="ECO:0000313" key="3">
    <source>
        <dbReference type="Proteomes" id="UP001461341"/>
    </source>
</evidence>
<dbReference type="EMBL" id="CP121689">
    <property type="protein sequence ID" value="WZL75838.1"/>
    <property type="molecule type" value="Genomic_DNA"/>
</dbReference>
<dbReference type="Proteomes" id="UP001461341">
    <property type="component" value="Chromosome"/>
</dbReference>
<dbReference type="CDD" id="cd00562">
    <property type="entry name" value="NifX_NifB"/>
    <property type="match status" value="1"/>
</dbReference>
<gene>
    <name evidence="2" type="ORF">QBE54_09655</name>
</gene>
<proteinExistence type="predicted"/>
<sequence length="109" mass="11879">MKVAIASSDGKTVAQHFGRCEGFVVVEVEGSKVLNREYRKNLFSNHQGAHDGGEGNCSPVDLLKDCDVVVSSGMGPRAYKRLKEQGKKVVITDETEVEKIIGEILTQSE</sequence>
<dbReference type="InterPro" id="IPR003731">
    <property type="entry name" value="Di-Nase_FeMo-co_biosynth"/>
</dbReference>
<evidence type="ECO:0000259" key="1">
    <source>
        <dbReference type="Pfam" id="PF02579"/>
    </source>
</evidence>
<dbReference type="Gene3D" id="3.30.420.130">
    <property type="entry name" value="Dinitrogenase iron-molybdenum cofactor biosynthesis domain"/>
    <property type="match status" value="1"/>
</dbReference>
<dbReference type="PANTHER" id="PTHR33937:SF2">
    <property type="entry name" value="DINITROGENASE IRON-MOLYBDENUM COFACTOR BIOSYNTHESIS DOMAIN-CONTAINING PROTEIN"/>
    <property type="match status" value="1"/>
</dbReference>
<dbReference type="InterPro" id="IPR036105">
    <property type="entry name" value="DiNase_FeMo-co_biosyn_sf"/>
</dbReference>
<feature type="domain" description="Dinitrogenase iron-molybdenum cofactor biosynthesis" evidence="1">
    <location>
        <begin position="9"/>
        <end position="104"/>
    </location>
</feature>
<name>A0ABZ2YC18_9BACT</name>
<organism evidence="2 3">
    <name type="scientific">Thermatribacter velox</name>
    <dbReference type="NCBI Taxonomy" id="3039681"/>
    <lineage>
        <taxon>Bacteria</taxon>
        <taxon>Pseudomonadati</taxon>
        <taxon>Atribacterota</taxon>
        <taxon>Atribacteria</taxon>
        <taxon>Atribacterales</taxon>
        <taxon>Thermatribacteraceae</taxon>
        <taxon>Thermatribacter</taxon>
    </lineage>
</organism>
<dbReference type="InterPro" id="IPR051840">
    <property type="entry name" value="NifX/NifY_domain"/>
</dbReference>